<dbReference type="Gene3D" id="3.40.50.1700">
    <property type="entry name" value="Glycoside hydrolase family 3 C-terminal domain"/>
    <property type="match status" value="1"/>
</dbReference>
<dbReference type="InterPro" id="IPR036881">
    <property type="entry name" value="Glyco_hydro_3_C_sf"/>
</dbReference>
<evidence type="ECO:0000256" key="3">
    <source>
        <dbReference type="ARBA" id="ARBA00012744"/>
    </source>
</evidence>
<feature type="non-terminal residue" evidence="7">
    <location>
        <position position="1"/>
    </location>
</feature>
<dbReference type="PANTHER" id="PTHR42715:SF10">
    <property type="entry name" value="BETA-GLUCOSIDASE"/>
    <property type="match status" value="1"/>
</dbReference>
<dbReference type="Gene3D" id="2.60.40.10">
    <property type="entry name" value="Immunoglobulins"/>
    <property type="match status" value="1"/>
</dbReference>
<dbReference type="Proteomes" id="UP000242875">
    <property type="component" value="Unassembled WGS sequence"/>
</dbReference>
<keyword evidence="5" id="KW-0326">Glycosidase</keyword>
<dbReference type="InterPro" id="IPR050288">
    <property type="entry name" value="Cellulose_deg_GH3"/>
</dbReference>
<comment type="catalytic activity">
    <reaction evidence="1">
        <text>Hydrolysis of terminal, non-reducing beta-D-glucosyl residues with release of beta-D-glucose.</text>
        <dbReference type="EC" id="3.2.1.21"/>
    </reaction>
</comment>
<keyword evidence="8" id="KW-1185">Reference proteome</keyword>
<evidence type="ECO:0000259" key="6">
    <source>
        <dbReference type="SMART" id="SM01217"/>
    </source>
</evidence>
<dbReference type="Pfam" id="PF14310">
    <property type="entry name" value="Fn3-like"/>
    <property type="match status" value="1"/>
</dbReference>
<dbReference type="SUPFAM" id="SSF52279">
    <property type="entry name" value="Beta-D-glucan exohydrolase, C-terminal domain"/>
    <property type="match status" value="1"/>
</dbReference>
<comment type="caution">
    <text evidence="7">The sequence shown here is derived from an EMBL/GenBank/DDBJ whole genome shotgun (WGS) entry which is preliminary data.</text>
</comment>
<dbReference type="Pfam" id="PF01915">
    <property type="entry name" value="Glyco_hydro_3_C"/>
    <property type="match status" value="1"/>
</dbReference>
<evidence type="ECO:0000256" key="5">
    <source>
        <dbReference type="ARBA" id="ARBA00023295"/>
    </source>
</evidence>
<protein>
    <recommendedName>
        <fullName evidence="3">beta-glucosidase</fullName>
        <ecNumber evidence="3">3.2.1.21</ecNumber>
    </recommendedName>
</protein>
<sequence length="328" mass="36372">GGWSLRWRGSEGDDSWYGGRGTTVVEGIEHVTGTRPNYISGVDINGVWEENGKEKLAAAVQSVDKVIVCLGEDTYAEFGGNLDELSLPQGQIDLVRHIADNSSADIITLLIQGRPRLLKNVPTLSSAVINCFLPGPWAGIPIAEVLYGMTNPSGRMSFTYPRYELQSTTTYWQGIYNYTNISGGSSYYNPEWAFGYGLGYSDISYSDIFLSSDVLDLEDGSLTVKIKVTNHGPYDAKEPILLYLTQQVRPGYVPDAYRLKAFDKVDLAVNESKEVSFVITKQGLEYYGRDLQKHVDSGVKFTITINAFLDHEKTAEFSTSGQYKFARN</sequence>
<proteinExistence type="inferred from homology"/>
<evidence type="ECO:0000256" key="4">
    <source>
        <dbReference type="ARBA" id="ARBA00022801"/>
    </source>
</evidence>
<dbReference type="OrthoDB" id="416222at2759"/>
<feature type="domain" description="Fibronectin type III-like" evidence="6">
    <location>
        <begin position="238"/>
        <end position="307"/>
    </location>
</feature>
<dbReference type="GO" id="GO:0005975">
    <property type="term" value="P:carbohydrate metabolic process"/>
    <property type="evidence" value="ECO:0007669"/>
    <property type="project" value="InterPro"/>
</dbReference>
<dbReference type="GO" id="GO:0008422">
    <property type="term" value="F:beta-glucosidase activity"/>
    <property type="evidence" value="ECO:0007669"/>
    <property type="project" value="UniProtKB-EC"/>
</dbReference>
<organism evidence="7 8">
    <name type="scientific">Bifiguratus adelaidae</name>
    <dbReference type="NCBI Taxonomy" id="1938954"/>
    <lineage>
        <taxon>Eukaryota</taxon>
        <taxon>Fungi</taxon>
        <taxon>Fungi incertae sedis</taxon>
        <taxon>Mucoromycota</taxon>
        <taxon>Mucoromycotina</taxon>
        <taxon>Endogonomycetes</taxon>
        <taxon>Endogonales</taxon>
        <taxon>Endogonales incertae sedis</taxon>
        <taxon>Bifiguratus</taxon>
    </lineage>
</organism>
<dbReference type="InterPro" id="IPR002772">
    <property type="entry name" value="Glyco_hydro_3_C"/>
</dbReference>
<keyword evidence="4" id="KW-0378">Hydrolase</keyword>
<evidence type="ECO:0000256" key="2">
    <source>
        <dbReference type="ARBA" id="ARBA00005336"/>
    </source>
</evidence>
<accession>A0A261XUN5</accession>
<evidence type="ECO:0000313" key="7">
    <source>
        <dbReference type="EMBL" id="OZJ02058.1"/>
    </source>
</evidence>
<comment type="similarity">
    <text evidence="2">Belongs to the glycosyl hydrolase 3 family.</text>
</comment>
<gene>
    <name evidence="7" type="ORF">BZG36_04962</name>
</gene>
<dbReference type="InterPro" id="IPR026891">
    <property type="entry name" value="Fn3-like"/>
</dbReference>
<dbReference type="SMART" id="SM01217">
    <property type="entry name" value="Fn3_like"/>
    <property type="match status" value="1"/>
</dbReference>
<name>A0A261XUN5_9FUNG</name>
<dbReference type="InterPro" id="IPR013783">
    <property type="entry name" value="Ig-like_fold"/>
</dbReference>
<evidence type="ECO:0000313" key="8">
    <source>
        <dbReference type="Proteomes" id="UP000242875"/>
    </source>
</evidence>
<dbReference type="AlphaFoldDB" id="A0A261XUN5"/>
<dbReference type="PANTHER" id="PTHR42715">
    <property type="entry name" value="BETA-GLUCOSIDASE"/>
    <property type="match status" value="1"/>
</dbReference>
<reference evidence="7 8" key="1">
    <citation type="journal article" date="2017" name="Mycologia">
        <title>Bifiguratus adelaidae, gen. et sp. nov., a new member of Mucoromycotina in endophytic and soil-dwelling habitats.</title>
        <authorList>
            <person name="Torres-Cruz T.J."/>
            <person name="Billingsley Tobias T.L."/>
            <person name="Almatruk M."/>
            <person name="Hesse C."/>
            <person name="Kuske C.R."/>
            <person name="Desiro A."/>
            <person name="Benucci G.M."/>
            <person name="Bonito G."/>
            <person name="Stajich J.E."/>
            <person name="Dunlap C."/>
            <person name="Arnold A.E."/>
            <person name="Porras-Alfaro A."/>
        </authorList>
    </citation>
    <scope>NUCLEOTIDE SEQUENCE [LARGE SCALE GENOMIC DNA]</scope>
    <source>
        <strain evidence="7 8">AZ0501</strain>
    </source>
</reference>
<dbReference type="EC" id="3.2.1.21" evidence="3"/>
<dbReference type="EMBL" id="MVBO01000195">
    <property type="protein sequence ID" value="OZJ02058.1"/>
    <property type="molecule type" value="Genomic_DNA"/>
</dbReference>
<evidence type="ECO:0000256" key="1">
    <source>
        <dbReference type="ARBA" id="ARBA00000448"/>
    </source>
</evidence>